<comment type="caution">
    <text evidence="1">The sequence shown here is derived from an EMBL/GenBank/DDBJ whole genome shotgun (WGS) entry which is preliminary data.</text>
</comment>
<dbReference type="EMBL" id="CAJRAF010000002">
    <property type="protein sequence ID" value="CAG5009801.1"/>
    <property type="molecule type" value="Genomic_DNA"/>
</dbReference>
<accession>A0A916JIA5</accession>
<dbReference type="AlphaFoldDB" id="A0A916JIA5"/>
<name>A0A916JIA5_9BACT</name>
<proteinExistence type="predicted"/>
<keyword evidence="2" id="KW-1185">Reference proteome</keyword>
<protein>
    <submittedName>
        <fullName evidence="1">Uncharacterized protein</fullName>
    </submittedName>
</protein>
<reference evidence="1" key="1">
    <citation type="submission" date="2021-04" db="EMBL/GenBank/DDBJ databases">
        <authorList>
            <person name="Rodrigo-Torres L."/>
            <person name="Arahal R. D."/>
            <person name="Lucena T."/>
        </authorList>
    </citation>
    <scope>NUCLEOTIDE SEQUENCE</scope>
    <source>
        <strain evidence="1">CECT 9275</strain>
    </source>
</reference>
<dbReference type="Proteomes" id="UP000680038">
    <property type="component" value="Unassembled WGS sequence"/>
</dbReference>
<sequence length="48" mass="5436">MGWVKPCGIKSNFARREIDILFRGHSLRDVRIPVAKISQVSQHPGDYG</sequence>
<gene>
    <name evidence="1" type="ORF">DYBT9275_04572</name>
</gene>
<evidence type="ECO:0000313" key="2">
    <source>
        <dbReference type="Proteomes" id="UP000680038"/>
    </source>
</evidence>
<evidence type="ECO:0000313" key="1">
    <source>
        <dbReference type="EMBL" id="CAG5009801.1"/>
    </source>
</evidence>
<organism evidence="1 2">
    <name type="scientific">Dyadobacter helix</name>
    <dbReference type="NCBI Taxonomy" id="2822344"/>
    <lineage>
        <taxon>Bacteria</taxon>
        <taxon>Pseudomonadati</taxon>
        <taxon>Bacteroidota</taxon>
        <taxon>Cytophagia</taxon>
        <taxon>Cytophagales</taxon>
        <taxon>Spirosomataceae</taxon>
        <taxon>Dyadobacter</taxon>
    </lineage>
</organism>